<sequence>MQSANGRVPHPRRVFVFAARVGKPGLRDITAAILFATFGFSALAGCGMPGAPQPPSLNLPNRVTDLSAVRTGDQVALTWSMPKRNTDKMLLTANITARICRNQVVVAPCAAVATLQLAPDSDGTFTDVLPPPLAAGPPHLLTYFVELDNRKGRSAGLSNGASVLAGEAPPAISGLTAAMRPGGVLLSWTPAPPGSSPVAIRLERKLLTLPTKKPSSGSLAEPDEPLEQNFLVEPGAQADRALEKDIRFGETYEYRVQRVARLTVDGKTLELDSPFSSPVRIAAEDIFPPSVPTGLAAVATPAANGAGPFIDLNWLPDSGVNLAGYIVYRRDVTQAEGAETWRHISPTQPVIGPAYHDADVQPGHNYQYAVSAIGQNGRESARSAEAEETVPAQ</sequence>
<dbReference type="Proteomes" id="UP000239735">
    <property type="component" value="Unassembled WGS sequence"/>
</dbReference>
<dbReference type="CDD" id="cd00063">
    <property type="entry name" value="FN3"/>
    <property type="match status" value="1"/>
</dbReference>
<dbReference type="SUPFAM" id="SSF49265">
    <property type="entry name" value="Fibronectin type III"/>
    <property type="match status" value="1"/>
</dbReference>
<dbReference type="OrthoDB" id="116812at2"/>
<feature type="domain" description="Fibronectin type-III" evidence="1">
    <location>
        <begin position="288"/>
        <end position="393"/>
    </location>
</feature>
<dbReference type="Gene3D" id="2.60.40.10">
    <property type="entry name" value="Immunoglobulins"/>
    <property type="match status" value="1"/>
</dbReference>
<dbReference type="InterPro" id="IPR036116">
    <property type="entry name" value="FN3_sf"/>
</dbReference>
<dbReference type="InterPro" id="IPR013783">
    <property type="entry name" value="Ig-like_fold"/>
</dbReference>
<name>A0A2N9M5F4_9BACT</name>
<gene>
    <name evidence="2" type="ORF">SBA5_80057</name>
</gene>
<protein>
    <submittedName>
        <fullName evidence="2">Fibronectin type III domain protein</fullName>
    </submittedName>
</protein>
<proteinExistence type="predicted"/>
<evidence type="ECO:0000313" key="2">
    <source>
        <dbReference type="EMBL" id="SPE30688.1"/>
    </source>
</evidence>
<evidence type="ECO:0000313" key="3">
    <source>
        <dbReference type="Proteomes" id="UP000239735"/>
    </source>
</evidence>
<dbReference type="InterPro" id="IPR003961">
    <property type="entry name" value="FN3_dom"/>
</dbReference>
<reference evidence="3" key="1">
    <citation type="submission" date="2018-02" db="EMBL/GenBank/DDBJ databases">
        <authorList>
            <person name="Hausmann B."/>
        </authorList>
    </citation>
    <scope>NUCLEOTIDE SEQUENCE [LARGE SCALE GENOMIC DNA]</scope>
    <source>
        <strain evidence="3">Peat soil MAG SbA5</strain>
    </source>
</reference>
<dbReference type="AlphaFoldDB" id="A0A2N9M5F4"/>
<dbReference type="PROSITE" id="PS50853">
    <property type="entry name" value="FN3"/>
    <property type="match status" value="1"/>
</dbReference>
<organism evidence="2 3">
    <name type="scientific">Candidatus Sulfuritelmatomonas gaucii</name>
    <dbReference type="NCBI Taxonomy" id="2043161"/>
    <lineage>
        <taxon>Bacteria</taxon>
        <taxon>Pseudomonadati</taxon>
        <taxon>Acidobacteriota</taxon>
        <taxon>Terriglobia</taxon>
        <taxon>Terriglobales</taxon>
        <taxon>Acidobacteriaceae</taxon>
        <taxon>Candidatus Sulfuritelmatomonas</taxon>
    </lineage>
</organism>
<dbReference type="EMBL" id="OKRB01000141">
    <property type="protein sequence ID" value="SPE30688.1"/>
    <property type="molecule type" value="Genomic_DNA"/>
</dbReference>
<evidence type="ECO:0000259" key="1">
    <source>
        <dbReference type="PROSITE" id="PS50853"/>
    </source>
</evidence>
<accession>A0A2N9M5F4</accession>